<evidence type="ECO:0000313" key="5">
    <source>
        <dbReference type="Proteomes" id="UP000019471"/>
    </source>
</evidence>
<name>W9XT78_9EURO</name>
<feature type="region of interest" description="Disordered" evidence="1">
    <location>
        <begin position="241"/>
        <end position="283"/>
    </location>
</feature>
<feature type="domain" description="DUF5648" evidence="3">
    <location>
        <begin position="51"/>
        <end position="146"/>
    </location>
</feature>
<evidence type="ECO:0000313" key="4">
    <source>
        <dbReference type="EMBL" id="EXJ73489.1"/>
    </source>
</evidence>
<sequence length="283" mass="30583">MTTSTTEASLAVRDFGNYSLSAINSTRYILPTYQNHTVPQLRLSIQLAGYGRYFYATNSSESDALVAGNSGWVLEQIMGYCFTTPVPDPLPFYRLHNDQLFNHFYSTSATEVATAESDHAYVFEGVICHPPVVASTSTLPVLRLYAMCSAGEDAHAPHLPHGWASRSLWAQTAIRHKTAPRHCSAAPPNTEQHSSHTGAIVGAIVGGLAASIIFGALGFLIGRRKRQVRVPPYTQALLTDGSVKEKDTKPSLNTDSPVELESRAIPTERPVALPDSSGSVAQT</sequence>
<feature type="transmembrane region" description="Helical" evidence="2">
    <location>
        <begin position="199"/>
        <end position="221"/>
    </location>
</feature>
<evidence type="ECO:0000256" key="2">
    <source>
        <dbReference type="SAM" id="Phobius"/>
    </source>
</evidence>
<dbReference type="RefSeq" id="XP_007742052.1">
    <property type="nucleotide sequence ID" value="XM_007743862.1"/>
</dbReference>
<dbReference type="CDD" id="cd12087">
    <property type="entry name" value="TM_EGFR-like"/>
    <property type="match status" value="1"/>
</dbReference>
<evidence type="ECO:0000259" key="3">
    <source>
        <dbReference type="Pfam" id="PF18885"/>
    </source>
</evidence>
<keyword evidence="5" id="KW-1185">Reference proteome</keyword>
<protein>
    <recommendedName>
        <fullName evidence="3">DUF5648 domain-containing protein</fullName>
    </recommendedName>
</protein>
<evidence type="ECO:0000256" key="1">
    <source>
        <dbReference type="SAM" id="MobiDB-lite"/>
    </source>
</evidence>
<dbReference type="InterPro" id="IPR043708">
    <property type="entry name" value="DUF5648"/>
</dbReference>
<keyword evidence="2" id="KW-0812">Transmembrane</keyword>
<reference evidence="4 5" key="1">
    <citation type="submission" date="2013-03" db="EMBL/GenBank/DDBJ databases">
        <title>The Genome Sequence of Cladophialophora psammophila CBS 110553.</title>
        <authorList>
            <consortium name="The Broad Institute Genomics Platform"/>
            <person name="Cuomo C."/>
            <person name="de Hoog S."/>
            <person name="Gorbushina A."/>
            <person name="Walker B."/>
            <person name="Young S.K."/>
            <person name="Zeng Q."/>
            <person name="Gargeya S."/>
            <person name="Fitzgerald M."/>
            <person name="Haas B."/>
            <person name="Abouelleil A."/>
            <person name="Allen A.W."/>
            <person name="Alvarado L."/>
            <person name="Arachchi H.M."/>
            <person name="Berlin A.M."/>
            <person name="Chapman S.B."/>
            <person name="Gainer-Dewar J."/>
            <person name="Goldberg J."/>
            <person name="Griggs A."/>
            <person name="Gujja S."/>
            <person name="Hansen M."/>
            <person name="Howarth C."/>
            <person name="Imamovic A."/>
            <person name="Ireland A."/>
            <person name="Larimer J."/>
            <person name="McCowan C."/>
            <person name="Murphy C."/>
            <person name="Pearson M."/>
            <person name="Poon T.W."/>
            <person name="Priest M."/>
            <person name="Roberts A."/>
            <person name="Saif S."/>
            <person name="Shea T."/>
            <person name="Sisk P."/>
            <person name="Sykes S."/>
            <person name="Wortman J."/>
            <person name="Nusbaum C."/>
            <person name="Birren B."/>
        </authorList>
    </citation>
    <scope>NUCLEOTIDE SEQUENCE [LARGE SCALE GENOMIC DNA]</scope>
    <source>
        <strain evidence="4 5">CBS 110553</strain>
    </source>
</reference>
<keyword evidence="2" id="KW-0472">Membrane</keyword>
<dbReference type="HOGENOM" id="CLU_983542_0_0_1"/>
<gene>
    <name evidence="4" type="ORF">A1O5_03250</name>
</gene>
<dbReference type="EMBL" id="AMGX01000004">
    <property type="protein sequence ID" value="EXJ73489.1"/>
    <property type="molecule type" value="Genomic_DNA"/>
</dbReference>
<organism evidence="4 5">
    <name type="scientific">Cladophialophora psammophila CBS 110553</name>
    <dbReference type="NCBI Taxonomy" id="1182543"/>
    <lineage>
        <taxon>Eukaryota</taxon>
        <taxon>Fungi</taxon>
        <taxon>Dikarya</taxon>
        <taxon>Ascomycota</taxon>
        <taxon>Pezizomycotina</taxon>
        <taxon>Eurotiomycetes</taxon>
        <taxon>Chaetothyriomycetidae</taxon>
        <taxon>Chaetothyriales</taxon>
        <taxon>Herpotrichiellaceae</taxon>
        <taxon>Cladophialophora</taxon>
    </lineage>
</organism>
<dbReference type="GeneID" id="19187979"/>
<dbReference type="Pfam" id="PF18885">
    <property type="entry name" value="DUF5648"/>
    <property type="match status" value="1"/>
</dbReference>
<dbReference type="Proteomes" id="UP000019471">
    <property type="component" value="Unassembled WGS sequence"/>
</dbReference>
<proteinExistence type="predicted"/>
<accession>W9XT78</accession>
<comment type="caution">
    <text evidence="4">The sequence shown here is derived from an EMBL/GenBank/DDBJ whole genome shotgun (WGS) entry which is preliminary data.</text>
</comment>
<dbReference type="OrthoDB" id="9971254at2759"/>
<dbReference type="AlphaFoldDB" id="W9XT78"/>
<keyword evidence="2" id="KW-1133">Transmembrane helix</keyword>